<proteinExistence type="predicted"/>
<sequence length="158" mass="16939">MSDDLKTAFWNRLDDVQAGLLSAGSARAVPMSPYADPDANAIWFITAKDTDLAKAAESSAEASFAVADSKSNLYATVDGQVTQVDDSDKLDELWNAVAAAWFEDGREDDDIRLIRLTPTKAEVWATSGAAGFLYEIAKARMTDGTPDAGEHGTVSFIN</sequence>
<dbReference type="AlphaFoldDB" id="A0A2G8RG75"/>
<dbReference type="SUPFAM" id="SSF50475">
    <property type="entry name" value="FMN-binding split barrel"/>
    <property type="match status" value="1"/>
</dbReference>
<dbReference type="InterPro" id="IPR052917">
    <property type="entry name" value="Stress-Dev_Protein"/>
</dbReference>
<protein>
    <recommendedName>
        <fullName evidence="1">General stress protein FMN-binding split barrel domain-containing protein</fullName>
    </recommendedName>
</protein>
<dbReference type="InterPro" id="IPR012349">
    <property type="entry name" value="Split_barrel_FMN-bd"/>
</dbReference>
<dbReference type="Pfam" id="PF16242">
    <property type="entry name" value="Pyrid_ox_like"/>
    <property type="match status" value="1"/>
</dbReference>
<dbReference type="Gene3D" id="2.30.110.10">
    <property type="entry name" value="Electron Transport, Fmn-binding Protein, Chain A"/>
    <property type="match status" value="1"/>
</dbReference>
<evidence type="ECO:0000259" key="1">
    <source>
        <dbReference type="Pfam" id="PF16242"/>
    </source>
</evidence>
<organism evidence="2 3">
    <name type="scientific">Puniceibacterium antarcticum</name>
    <dbReference type="NCBI Taxonomy" id="1206336"/>
    <lineage>
        <taxon>Bacteria</taxon>
        <taxon>Pseudomonadati</taxon>
        <taxon>Pseudomonadota</taxon>
        <taxon>Alphaproteobacteria</taxon>
        <taxon>Rhodobacterales</taxon>
        <taxon>Paracoccaceae</taxon>
        <taxon>Puniceibacterium</taxon>
    </lineage>
</organism>
<dbReference type="OrthoDB" id="1432662at2"/>
<dbReference type="PANTHER" id="PTHR34818">
    <property type="entry name" value="PROTEIN BLI-3"/>
    <property type="match status" value="1"/>
</dbReference>
<feature type="domain" description="General stress protein FMN-binding split barrel" evidence="1">
    <location>
        <begin position="7"/>
        <end position="147"/>
    </location>
</feature>
<dbReference type="InterPro" id="IPR038725">
    <property type="entry name" value="YdaG_split_barrel_FMN-bd"/>
</dbReference>
<dbReference type="RefSeq" id="WP_099910540.1">
    <property type="nucleotide sequence ID" value="NZ_AWWI01000060.1"/>
</dbReference>
<dbReference type="PANTHER" id="PTHR34818:SF1">
    <property type="entry name" value="PROTEIN BLI-3"/>
    <property type="match status" value="1"/>
</dbReference>
<comment type="caution">
    <text evidence="2">The sequence shown here is derived from an EMBL/GenBank/DDBJ whole genome shotgun (WGS) entry which is preliminary data.</text>
</comment>
<dbReference type="Proteomes" id="UP000231259">
    <property type="component" value="Unassembled WGS sequence"/>
</dbReference>
<evidence type="ECO:0000313" key="2">
    <source>
        <dbReference type="EMBL" id="PIL20596.1"/>
    </source>
</evidence>
<evidence type="ECO:0000313" key="3">
    <source>
        <dbReference type="Proteomes" id="UP000231259"/>
    </source>
</evidence>
<accession>A0A2G8RG75</accession>
<name>A0A2G8RG75_9RHOB</name>
<reference evidence="2 3" key="1">
    <citation type="submission" date="2013-09" db="EMBL/GenBank/DDBJ databases">
        <title>Genome sequencing of Phaeobacter antarcticus sp. nov. SM1211.</title>
        <authorList>
            <person name="Zhang X.-Y."/>
            <person name="Liu C."/>
            <person name="Chen X.-L."/>
            <person name="Xie B.-B."/>
            <person name="Qin Q.-L."/>
            <person name="Rong J.-C."/>
            <person name="Zhang Y.-Z."/>
        </authorList>
    </citation>
    <scope>NUCLEOTIDE SEQUENCE [LARGE SCALE GENOMIC DNA]</scope>
    <source>
        <strain evidence="2 3">SM1211</strain>
    </source>
</reference>
<dbReference type="EMBL" id="AWWI01000060">
    <property type="protein sequence ID" value="PIL20596.1"/>
    <property type="molecule type" value="Genomic_DNA"/>
</dbReference>
<keyword evidence="3" id="KW-1185">Reference proteome</keyword>
<gene>
    <name evidence="2" type="ORF">P775_08705</name>
</gene>